<name>A0ABS1C106_9BACT</name>
<dbReference type="InterPro" id="IPR003423">
    <property type="entry name" value="OMP_efflux"/>
</dbReference>
<dbReference type="InterPro" id="IPR051906">
    <property type="entry name" value="TolC-like"/>
</dbReference>
<dbReference type="PANTHER" id="PTHR30026">
    <property type="entry name" value="OUTER MEMBRANE PROTEIN TOLC"/>
    <property type="match status" value="1"/>
</dbReference>
<proteinExistence type="inferred from homology"/>
<evidence type="ECO:0000256" key="9">
    <source>
        <dbReference type="SAM" id="SignalP"/>
    </source>
</evidence>
<dbReference type="EMBL" id="JAEHFX010000003">
    <property type="protein sequence ID" value="MBK0403089.1"/>
    <property type="molecule type" value="Genomic_DNA"/>
</dbReference>
<organism evidence="10 11">
    <name type="scientific">Adhaeribacter terrigena</name>
    <dbReference type="NCBI Taxonomy" id="2793070"/>
    <lineage>
        <taxon>Bacteria</taxon>
        <taxon>Pseudomonadati</taxon>
        <taxon>Bacteroidota</taxon>
        <taxon>Cytophagia</taxon>
        <taxon>Cytophagales</taxon>
        <taxon>Hymenobacteraceae</taxon>
        <taxon>Adhaeribacter</taxon>
    </lineage>
</organism>
<evidence type="ECO:0000313" key="10">
    <source>
        <dbReference type="EMBL" id="MBK0403089.1"/>
    </source>
</evidence>
<comment type="caution">
    <text evidence="10">The sequence shown here is derived from an EMBL/GenBank/DDBJ whole genome shotgun (WGS) entry which is preliminary data.</text>
</comment>
<keyword evidence="5" id="KW-0812">Transmembrane</keyword>
<evidence type="ECO:0000256" key="2">
    <source>
        <dbReference type="ARBA" id="ARBA00007613"/>
    </source>
</evidence>
<evidence type="ECO:0000256" key="8">
    <source>
        <dbReference type="SAM" id="Coils"/>
    </source>
</evidence>
<evidence type="ECO:0000256" key="3">
    <source>
        <dbReference type="ARBA" id="ARBA00022448"/>
    </source>
</evidence>
<dbReference type="SUPFAM" id="SSF56954">
    <property type="entry name" value="Outer membrane efflux proteins (OEP)"/>
    <property type="match status" value="1"/>
</dbReference>
<keyword evidence="3" id="KW-0813">Transport</keyword>
<dbReference type="Gene3D" id="1.20.1600.10">
    <property type="entry name" value="Outer membrane efflux proteins (OEP)"/>
    <property type="match status" value="1"/>
</dbReference>
<comment type="similarity">
    <text evidence="2">Belongs to the outer membrane factor (OMF) (TC 1.B.17) family.</text>
</comment>
<evidence type="ECO:0000313" key="11">
    <source>
        <dbReference type="Proteomes" id="UP000644147"/>
    </source>
</evidence>
<dbReference type="RefSeq" id="WP_200505826.1">
    <property type="nucleotide sequence ID" value="NZ_JAEHFX010000003.1"/>
</dbReference>
<accession>A0ABS1C106</accession>
<dbReference type="PANTHER" id="PTHR30026:SF20">
    <property type="entry name" value="OUTER MEMBRANE PROTEIN TOLC"/>
    <property type="match status" value="1"/>
</dbReference>
<evidence type="ECO:0000256" key="4">
    <source>
        <dbReference type="ARBA" id="ARBA00022452"/>
    </source>
</evidence>
<feature type="coiled-coil region" evidence="8">
    <location>
        <begin position="382"/>
        <end position="434"/>
    </location>
</feature>
<keyword evidence="8" id="KW-0175">Coiled coil</keyword>
<reference evidence="10 11" key="1">
    <citation type="submission" date="2020-12" db="EMBL/GenBank/DDBJ databases">
        <title>Bacterial novel species Adhaeribacter sp. BT258 isolated from soil.</title>
        <authorList>
            <person name="Jung H.-Y."/>
        </authorList>
    </citation>
    <scope>NUCLEOTIDE SEQUENCE [LARGE SCALE GENOMIC DNA]</scope>
    <source>
        <strain evidence="10 11">BT258</strain>
    </source>
</reference>
<keyword evidence="9" id="KW-0732">Signal</keyword>
<evidence type="ECO:0000256" key="1">
    <source>
        <dbReference type="ARBA" id="ARBA00004442"/>
    </source>
</evidence>
<feature type="signal peptide" evidence="9">
    <location>
        <begin position="1"/>
        <end position="24"/>
    </location>
</feature>
<comment type="subcellular location">
    <subcellularLocation>
        <location evidence="1">Cell outer membrane</location>
    </subcellularLocation>
</comment>
<dbReference type="Proteomes" id="UP000644147">
    <property type="component" value="Unassembled WGS sequence"/>
</dbReference>
<keyword evidence="4" id="KW-1134">Transmembrane beta strand</keyword>
<gene>
    <name evidence="10" type="ORF">I5M27_08835</name>
</gene>
<sequence>MFRISKKRILIAALVLAGYFPASAQSETGTRWTLQKAIDHALQHNLQVKLSALNTEVSQLNLKDSRASLLPELNANASENFRSGRSIDPFTNNFVNQNIWSTSLGLNGSVVLFSGLQLKNSLRRSQIDEKASQADLAKAKNDMILNIVTAYMQVLFNDELLTTAKLNLSSSQSQALRTEKLFKAGSVAETNLLEINAQVAADELNVINAQNNKDIAELNLMQLLDLQDKTNFEVEKPVIPEPDQSVIGFNAQQVYETAQQTQPEINAADLRVRSAMKGVDVARGAFYPRLSLIGSVSTGYSSGRQATTVSGVRYDQFVFFQNPDGTSPSVVYTPTPNFIVNDYLFADQFNDNISKNISLNLNIPIFNRFQARYGVQRSQVAVRNAELNLQLEKNNLRQKVEQAYADATAAQKKYVAAKKQLESFEKAYKNAEIRFNNGILNSTDFNVSKNNYIKAQSDIIQAKYDYTFKLKILDFYQGKPITF</sequence>
<keyword evidence="7" id="KW-0998">Cell outer membrane</keyword>
<protein>
    <submittedName>
        <fullName evidence="10">TolC family protein</fullName>
    </submittedName>
</protein>
<evidence type="ECO:0000256" key="5">
    <source>
        <dbReference type="ARBA" id="ARBA00022692"/>
    </source>
</evidence>
<feature type="chain" id="PRO_5046305783" evidence="9">
    <location>
        <begin position="25"/>
        <end position="483"/>
    </location>
</feature>
<dbReference type="Pfam" id="PF02321">
    <property type="entry name" value="OEP"/>
    <property type="match status" value="2"/>
</dbReference>
<evidence type="ECO:0000256" key="6">
    <source>
        <dbReference type="ARBA" id="ARBA00023136"/>
    </source>
</evidence>
<keyword evidence="6" id="KW-0472">Membrane</keyword>
<keyword evidence="11" id="KW-1185">Reference proteome</keyword>
<evidence type="ECO:0000256" key="7">
    <source>
        <dbReference type="ARBA" id="ARBA00023237"/>
    </source>
</evidence>